<organism evidence="1 2">
    <name type="scientific">Xanthocytophaga flava</name>
    <dbReference type="NCBI Taxonomy" id="3048013"/>
    <lineage>
        <taxon>Bacteria</taxon>
        <taxon>Pseudomonadati</taxon>
        <taxon>Bacteroidota</taxon>
        <taxon>Cytophagia</taxon>
        <taxon>Cytophagales</taxon>
        <taxon>Rhodocytophagaceae</taxon>
        <taxon>Xanthocytophaga</taxon>
    </lineage>
</organism>
<evidence type="ECO:0000313" key="1">
    <source>
        <dbReference type="EMBL" id="MDJ1486344.1"/>
    </source>
</evidence>
<comment type="caution">
    <text evidence="1">The sequence shown here is derived from an EMBL/GenBank/DDBJ whole genome shotgun (WGS) entry which is preliminary data.</text>
</comment>
<protein>
    <submittedName>
        <fullName evidence="1">Uncharacterized protein</fullName>
    </submittedName>
</protein>
<evidence type="ECO:0000313" key="2">
    <source>
        <dbReference type="Proteomes" id="UP001241110"/>
    </source>
</evidence>
<name>A0AAE3UAN6_9BACT</name>
<dbReference type="EMBL" id="JASJOS010000036">
    <property type="protein sequence ID" value="MDJ1486344.1"/>
    <property type="molecule type" value="Genomic_DNA"/>
</dbReference>
<proteinExistence type="predicted"/>
<reference evidence="1" key="1">
    <citation type="submission" date="2023-05" db="EMBL/GenBank/DDBJ databases">
        <authorList>
            <person name="Zhang X."/>
        </authorList>
    </citation>
    <scope>NUCLEOTIDE SEQUENCE</scope>
    <source>
        <strain evidence="1">YF14B1</strain>
    </source>
</reference>
<gene>
    <name evidence="1" type="ORF">QNI16_38045</name>
</gene>
<accession>A0AAE3UAN6</accession>
<dbReference type="AlphaFoldDB" id="A0AAE3UAN6"/>
<dbReference type="RefSeq" id="WP_313989867.1">
    <property type="nucleotide sequence ID" value="NZ_JASJOS010000036.1"/>
</dbReference>
<sequence length="171" mass="20356">MKVEKYRLVDWEEPKTGLLIDENEEWVLVKHIPVDYVVDGYKLYRKAFIAKRTTGEAELFIAKVLQLKGVKTNKPAGFTFQKVVETLQWSQDRYGLFEFQDQSETELFYGRINSCRDGVLIIDMIKSKGEEEKAYEYEFEIEQIRVITFESDYFESIRLLWQDQKKNNNDL</sequence>
<dbReference type="Proteomes" id="UP001241110">
    <property type="component" value="Unassembled WGS sequence"/>
</dbReference>